<keyword evidence="3" id="KW-1185">Reference proteome</keyword>
<organism evidence="2 3">
    <name type="scientific">Flavobacterium chuncheonense</name>
    <dbReference type="NCBI Taxonomy" id="2026653"/>
    <lineage>
        <taxon>Bacteria</taxon>
        <taxon>Pseudomonadati</taxon>
        <taxon>Bacteroidota</taxon>
        <taxon>Flavobacteriia</taxon>
        <taxon>Flavobacteriales</taxon>
        <taxon>Flavobacteriaceae</taxon>
        <taxon>Flavobacterium</taxon>
    </lineage>
</organism>
<protein>
    <recommendedName>
        <fullName evidence="4">YhhN-like protein</fullName>
    </recommendedName>
</protein>
<feature type="transmembrane region" description="Helical" evidence="1">
    <location>
        <begin position="206"/>
        <end position="224"/>
    </location>
</feature>
<dbReference type="Proteomes" id="UP001597534">
    <property type="component" value="Unassembled WGS sequence"/>
</dbReference>
<evidence type="ECO:0000256" key="1">
    <source>
        <dbReference type="SAM" id="Phobius"/>
    </source>
</evidence>
<comment type="caution">
    <text evidence="2">The sequence shown here is derived from an EMBL/GenBank/DDBJ whole genome shotgun (WGS) entry which is preliminary data.</text>
</comment>
<feature type="transmembrane region" description="Helical" evidence="1">
    <location>
        <begin position="115"/>
        <end position="132"/>
    </location>
</feature>
<gene>
    <name evidence="2" type="ORF">ACFS5J_05425</name>
</gene>
<evidence type="ECO:0000313" key="3">
    <source>
        <dbReference type="Proteomes" id="UP001597534"/>
    </source>
</evidence>
<name>A0ABW5YK99_9FLAO</name>
<dbReference type="EMBL" id="JBHUPC010000012">
    <property type="protein sequence ID" value="MFD2891453.1"/>
    <property type="molecule type" value="Genomic_DNA"/>
</dbReference>
<feature type="transmembrane region" description="Helical" evidence="1">
    <location>
        <begin position="81"/>
        <end position="103"/>
    </location>
</feature>
<feature type="transmembrane region" description="Helical" evidence="1">
    <location>
        <begin position="53"/>
        <end position="75"/>
    </location>
</feature>
<feature type="transmembrane region" description="Helical" evidence="1">
    <location>
        <begin position="176"/>
        <end position="194"/>
    </location>
</feature>
<proteinExistence type="predicted"/>
<keyword evidence="1" id="KW-0472">Membrane</keyword>
<feature type="transmembrane region" description="Helical" evidence="1">
    <location>
        <begin position="30"/>
        <end position="46"/>
    </location>
</feature>
<keyword evidence="1" id="KW-0812">Transmembrane</keyword>
<feature type="transmembrane region" description="Helical" evidence="1">
    <location>
        <begin position="7"/>
        <end position="24"/>
    </location>
</feature>
<sequence>MIENKAALNVYLFSGILFLFSVVFESEMVALIFKPMIIPSIFFYYIKATRRGVSIPFSISLLLFFLGDMLFLISQNDFYELAMLFFLGAYIFVNFFIFQDLFYLYKTKAFKRIDYSFLIIFGALVLLVVTILELLETSSFFEGFAFLLFGLELVLMGVMSAILYFNSKLLYNKMSLFLVLSVAAFITSDLFFILDNKFYSLPVFELINASAQVGSYYLYVCYFLERSRQIVSYD</sequence>
<evidence type="ECO:0000313" key="2">
    <source>
        <dbReference type="EMBL" id="MFD2891453.1"/>
    </source>
</evidence>
<dbReference type="RefSeq" id="WP_379811040.1">
    <property type="nucleotide sequence ID" value="NZ_JBHUPC010000012.1"/>
</dbReference>
<feature type="transmembrane region" description="Helical" evidence="1">
    <location>
        <begin position="144"/>
        <end position="164"/>
    </location>
</feature>
<reference evidence="3" key="1">
    <citation type="journal article" date="2019" name="Int. J. Syst. Evol. Microbiol.">
        <title>The Global Catalogue of Microorganisms (GCM) 10K type strain sequencing project: providing services to taxonomists for standard genome sequencing and annotation.</title>
        <authorList>
            <consortium name="The Broad Institute Genomics Platform"/>
            <consortium name="The Broad Institute Genome Sequencing Center for Infectious Disease"/>
            <person name="Wu L."/>
            <person name="Ma J."/>
        </authorList>
    </citation>
    <scope>NUCLEOTIDE SEQUENCE [LARGE SCALE GENOMIC DNA]</scope>
    <source>
        <strain evidence="3">KCTC 22671</strain>
    </source>
</reference>
<accession>A0ABW5YK99</accession>
<keyword evidence="1" id="KW-1133">Transmembrane helix</keyword>
<evidence type="ECO:0008006" key="4">
    <source>
        <dbReference type="Google" id="ProtNLM"/>
    </source>
</evidence>